<dbReference type="InParanoid" id="A0A482WGE8"/>
<dbReference type="GO" id="GO:0007131">
    <property type="term" value="P:reciprocal meiotic recombination"/>
    <property type="evidence" value="ECO:0007669"/>
    <property type="project" value="InterPro"/>
</dbReference>
<dbReference type="AlphaFoldDB" id="A0A482WGE8"/>
<name>A0A482WGE8_LAOST</name>
<dbReference type="SMR" id="A0A482WGE8"/>
<reference evidence="2 3" key="1">
    <citation type="journal article" date="2017" name="Gigascience">
        <title>Genome sequence of the small brown planthopper, Laodelphax striatellus.</title>
        <authorList>
            <person name="Zhu J."/>
            <person name="Jiang F."/>
            <person name="Wang X."/>
            <person name="Yang P."/>
            <person name="Bao Y."/>
            <person name="Zhao W."/>
            <person name="Wang W."/>
            <person name="Lu H."/>
            <person name="Wang Q."/>
            <person name="Cui N."/>
            <person name="Li J."/>
            <person name="Chen X."/>
            <person name="Luo L."/>
            <person name="Yu J."/>
            <person name="Kang L."/>
            <person name="Cui F."/>
        </authorList>
    </citation>
    <scope>NUCLEOTIDE SEQUENCE [LARGE SCALE GENOMIC DNA]</scope>
    <source>
        <strain evidence="2">Lst14</strain>
    </source>
</reference>
<evidence type="ECO:0000313" key="3">
    <source>
        <dbReference type="Proteomes" id="UP000291343"/>
    </source>
</evidence>
<keyword evidence="1" id="KW-0175">Coiled coil</keyword>
<dbReference type="EMBL" id="QKKF02036444">
    <property type="protein sequence ID" value="RZF32609.1"/>
    <property type="molecule type" value="Genomic_DNA"/>
</dbReference>
<accession>A0A482WGE8</accession>
<dbReference type="Proteomes" id="UP000291343">
    <property type="component" value="Unassembled WGS sequence"/>
</dbReference>
<comment type="caution">
    <text evidence="2">The sequence shown here is derived from an EMBL/GenBank/DDBJ whole genome shotgun (WGS) entry which is preliminary data.</text>
</comment>
<organism evidence="2 3">
    <name type="scientific">Laodelphax striatellus</name>
    <name type="common">Small brown planthopper</name>
    <name type="synonym">Delphax striatella</name>
    <dbReference type="NCBI Taxonomy" id="195883"/>
    <lineage>
        <taxon>Eukaryota</taxon>
        <taxon>Metazoa</taxon>
        <taxon>Ecdysozoa</taxon>
        <taxon>Arthropoda</taxon>
        <taxon>Hexapoda</taxon>
        <taxon>Insecta</taxon>
        <taxon>Pterygota</taxon>
        <taxon>Neoptera</taxon>
        <taxon>Paraneoptera</taxon>
        <taxon>Hemiptera</taxon>
        <taxon>Auchenorrhyncha</taxon>
        <taxon>Fulgoroidea</taxon>
        <taxon>Delphacidae</taxon>
        <taxon>Criomorphinae</taxon>
        <taxon>Laodelphax</taxon>
    </lineage>
</organism>
<proteinExistence type="predicted"/>
<evidence type="ECO:0000256" key="1">
    <source>
        <dbReference type="SAM" id="Coils"/>
    </source>
</evidence>
<keyword evidence="3" id="KW-1185">Reference proteome</keyword>
<gene>
    <name evidence="2" type="ORF">LSTR_LSTR011056</name>
</gene>
<dbReference type="PANTHER" id="PTHR14305">
    <property type="entry name" value="E3 UBIQUITIN-PROTEIN LIGASE CCNB1IP1"/>
    <property type="match status" value="1"/>
</dbReference>
<dbReference type="InterPro" id="IPR042448">
    <property type="entry name" value="CCNB1IP1"/>
</dbReference>
<dbReference type="GO" id="GO:0000795">
    <property type="term" value="C:synaptonemal complex"/>
    <property type="evidence" value="ECO:0007669"/>
    <property type="project" value="InterPro"/>
</dbReference>
<feature type="coiled-coil region" evidence="1">
    <location>
        <begin position="125"/>
        <end position="180"/>
    </location>
</feature>
<evidence type="ECO:0000313" key="2">
    <source>
        <dbReference type="EMBL" id="RZF32609.1"/>
    </source>
</evidence>
<dbReference type="PANTHER" id="PTHR14305:SF0">
    <property type="entry name" value="E3 UBIQUITIN-PROTEIN LIGASE CCNB1IP1"/>
    <property type="match status" value="1"/>
</dbReference>
<evidence type="ECO:0008006" key="4">
    <source>
        <dbReference type="Google" id="ProtNLM"/>
    </source>
</evidence>
<dbReference type="OrthoDB" id="441210at2759"/>
<dbReference type="GO" id="GO:0061630">
    <property type="term" value="F:ubiquitin protein ligase activity"/>
    <property type="evidence" value="ECO:0007669"/>
    <property type="project" value="InterPro"/>
</dbReference>
<dbReference type="STRING" id="195883.A0A482WGE8"/>
<sequence>MSEYALVCNYKKCRNPINSYAWVTSCSHAFCDNHSHEQEWGRKCAACDSVFNGKYDIVKADLNPSEEFKSMILAGLRPEIILDIASRAISFWSHQMYKEKLIHYSRANSVEAQLNHVESSYETLIVKMKNDIEAKNKNFETLKTQFADQTQRVQELENYLSKKDRQLQALQVKYESARRETLTATIAQQEHKSPTCRSHLIDRINSPKFISQQGMLQVPSNHCNLTNSHQGVMHHCHQSGHHQRVCVESASKMTFADKPFEFNPTNQEAKPKSPSCNPGFINKNNTFQFD</sequence>
<protein>
    <recommendedName>
        <fullName evidence="4">RING-type domain-containing protein</fullName>
    </recommendedName>
</protein>